<dbReference type="AlphaFoldDB" id="A0A917UAR1"/>
<protein>
    <recommendedName>
        <fullName evidence="3">DUF1876 domain-containing protein</fullName>
    </recommendedName>
</protein>
<proteinExistence type="predicted"/>
<dbReference type="InterPro" id="IPR015057">
    <property type="entry name" value="Rv2632c-like"/>
</dbReference>
<dbReference type="InterPro" id="IPR038070">
    <property type="entry name" value="Rv2632c-like_sf"/>
</dbReference>
<evidence type="ECO:0008006" key="3">
    <source>
        <dbReference type="Google" id="ProtNLM"/>
    </source>
</evidence>
<evidence type="ECO:0000313" key="2">
    <source>
        <dbReference type="Proteomes" id="UP000642070"/>
    </source>
</evidence>
<comment type="caution">
    <text evidence="1">The sequence shown here is derived from an EMBL/GenBank/DDBJ whole genome shotgun (WGS) entry which is preliminary data.</text>
</comment>
<name>A0A917UAR1_9ACTN</name>
<dbReference type="SUPFAM" id="SSF143212">
    <property type="entry name" value="Rv2632c-like"/>
    <property type="match status" value="1"/>
</dbReference>
<sequence length="89" mass="9603">MIAAKHWSVDVYIGEHDGRTYAEARLHAEDSAHIVGTGEARLHPSDKDIPEIGDELAAARALSNLGHQLLVTAAADIEAVSDRLVHISR</sequence>
<dbReference type="EMBL" id="BMPI01000068">
    <property type="protein sequence ID" value="GGM74403.1"/>
    <property type="molecule type" value="Genomic_DNA"/>
</dbReference>
<dbReference type="RefSeq" id="WP_190256212.1">
    <property type="nucleotide sequence ID" value="NZ_BMPI01000068.1"/>
</dbReference>
<gene>
    <name evidence="1" type="ORF">GCM10007977_089970</name>
</gene>
<reference evidence="1" key="2">
    <citation type="submission" date="2020-09" db="EMBL/GenBank/DDBJ databases">
        <authorList>
            <person name="Sun Q."/>
            <person name="Ohkuma M."/>
        </authorList>
    </citation>
    <scope>NUCLEOTIDE SEQUENCE</scope>
    <source>
        <strain evidence="1">JCM 19831</strain>
    </source>
</reference>
<dbReference type="Proteomes" id="UP000642070">
    <property type="component" value="Unassembled WGS sequence"/>
</dbReference>
<organism evidence="1 2">
    <name type="scientific">Dactylosporangium sucinum</name>
    <dbReference type="NCBI Taxonomy" id="1424081"/>
    <lineage>
        <taxon>Bacteria</taxon>
        <taxon>Bacillati</taxon>
        <taxon>Actinomycetota</taxon>
        <taxon>Actinomycetes</taxon>
        <taxon>Micromonosporales</taxon>
        <taxon>Micromonosporaceae</taxon>
        <taxon>Dactylosporangium</taxon>
    </lineage>
</organism>
<accession>A0A917UAR1</accession>
<evidence type="ECO:0000313" key="1">
    <source>
        <dbReference type="EMBL" id="GGM74403.1"/>
    </source>
</evidence>
<keyword evidence="2" id="KW-1185">Reference proteome</keyword>
<reference evidence="1" key="1">
    <citation type="journal article" date="2014" name="Int. J. Syst. Evol. Microbiol.">
        <title>Complete genome sequence of Corynebacterium casei LMG S-19264T (=DSM 44701T), isolated from a smear-ripened cheese.</title>
        <authorList>
            <consortium name="US DOE Joint Genome Institute (JGI-PGF)"/>
            <person name="Walter F."/>
            <person name="Albersmeier A."/>
            <person name="Kalinowski J."/>
            <person name="Ruckert C."/>
        </authorList>
    </citation>
    <scope>NUCLEOTIDE SEQUENCE</scope>
    <source>
        <strain evidence="1">JCM 19831</strain>
    </source>
</reference>
<dbReference type="Pfam" id="PF08962">
    <property type="entry name" value="Rv2632c-like"/>
    <property type="match status" value="1"/>
</dbReference>
<dbReference type="Gene3D" id="3.30.160.240">
    <property type="entry name" value="Rv1738"/>
    <property type="match status" value="1"/>
</dbReference>